<dbReference type="InterPro" id="IPR029063">
    <property type="entry name" value="SAM-dependent_MTases_sf"/>
</dbReference>
<dbReference type="Gene3D" id="3.40.50.150">
    <property type="entry name" value="Vaccinia Virus protein VP39"/>
    <property type="match status" value="1"/>
</dbReference>
<evidence type="ECO:0000313" key="3">
    <source>
        <dbReference type="Proteomes" id="UP000085678"/>
    </source>
</evidence>
<dbReference type="STRING" id="7574.A0A1S3I1C2"/>
<organism evidence="3 4">
    <name type="scientific">Lingula anatina</name>
    <name type="common">Brachiopod</name>
    <name type="synonym">Lingula unguis</name>
    <dbReference type="NCBI Taxonomy" id="7574"/>
    <lineage>
        <taxon>Eukaryota</taxon>
        <taxon>Metazoa</taxon>
        <taxon>Spiralia</taxon>
        <taxon>Lophotrochozoa</taxon>
        <taxon>Brachiopoda</taxon>
        <taxon>Linguliformea</taxon>
        <taxon>Lingulata</taxon>
        <taxon>Lingulida</taxon>
        <taxon>Linguloidea</taxon>
        <taxon>Lingulidae</taxon>
        <taxon>Lingula</taxon>
    </lineage>
</organism>
<evidence type="ECO:0000259" key="2">
    <source>
        <dbReference type="Pfam" id="PF13649"/>
    </source>
</evidence>
<keyword evidence="3" id="KW-1185">Reference proteome</keyword>
<keyword evidence="1" id="KW-1133">Transmembrane helix</keyword>
<keyword evidence="1" id="KW-0812">Transmembrane</keyword>
<feature type="domain" description="Methyltransferase" evidence="2">
    <location>
        <begin position="144"/>
        <end position="236"/>
    </location>
</feature>
<dbReference type="KEGG" id="lak:106160090"/>
<accession>A0A1S3I1C2</accession>
<sequence>MNSSNQAPIKRDNLIAMLLAYTTCVQVSSFIFWLVFLLQNYSALLLKQRNKRFHPESVAETEKQKYTMAHYEKGMKDVPGEDIHAYNTNYSAHREGIAPEEMVEIYNKWGENYEKDFAGRYNGPVIAATSLAEHFEKGRRDAYVLDVAAGTGMVGEQLHHRGFTAIDGLDPSKTLLNIAERKNIYGRLINSFITSEPTASIEEDTYDAIVISGGMGEGHIKCSALNEMIRIVKKGGLICIVMREEYLDYVEEYKNLEPYMKQLEIEGKWEKMERKVVPNYSFQKNGIVFTYKVL</sequence>
<feature type="transmembrane region" description="Helical" evidence="1">
    <location>
        <begin position="14"/>
        <end position="38"/>
    </location>
</feature>
<evidence type="ECO:0000256" key="1">
    <source>
        <dbReference type="SAM" id="Phobius"/>
    </source>
</evidence>
<evidence type="ECO:0000313" key="4">
    <source>
        <dbReference type="RefSeq" id="XP_013392058.1"/>
    </source>
</evidence>
<dbReference type="Pfam" id="PF13649">
    <property type="entry name" value="Methyltransf_25"/>
    <property type="match status" value="1"/>
</dbReference>
<dbReference type="RefSeq" id="XP_013392058.1">
    <property type="nucleotide sequence ID" value="XM_013536604.2"/>
</dbReference>
<dbReference type="InterPro" id="IPR041698">
    <property type="entry name" value="Methyltransf_25"/>
</dbReference>
<dbReference type="CDD" id="cd02440">
    <property type="entry name" value="AdoMet_MTases"/>
    <property type="match status" value="1"/>
</dbReference>
<dbReference type="OrthoDB" id="3647at2759"/>
<proteinExistence type="predicted"/>
<dbReference type="SUPFAM" id="SSF53335">
    <property type="entry name" value="S-adenosyl-L-methionine-dependent methyltransferases"/>
    <property type="match status" value="1"/>
</dbReference>
<dbReference type="Proteomes" id="UP000085678">
    <property type="component" value="Unplaced"/>
</dbReference>
<dbReference type="InParanoid" id="A0A1S3I1C2"/>
<dbReference type="AlphaFoldDB" id="A0A1S3I1C2"/>
<protein>
    <submittedName>
        <fullName evidence="4">Methyltransferase-like protein 27 isoform X1</fullName>
    </submittedName>
</protein>
<keyword evidence="1" id="KW-0472">Membrane</keyword>
<reference evidence="4" key="1">
    <citation type="submission" date="2025-08" db="UniProtKB">
        <authorList>
            <consortium name="RefSeq"/>
        </authorList>
    </citation>
    <scope>IDENTIFICATION</scope>
    <source>
        <tissue evidence="4">Gonads</tissue>
    </source>
</reference>
<name>A0A1S3I1C2_LINAN</name>
<gene>
    <name evidence="4" type="primary">LOC106160090</name>
</gene>
<dbReference type="GeneID" id="106160090"/>